<keyword evidence="2" id="KW-1185">Reference proteome</keyword>
<protein>
    <submittedName>
        <fullName evidence="1">Uncharacterized protein</fullName>
    </submittedName>
</protein>
<evidence type="ECO:0000313" key="1">
    <source>
        <dbReference type="EMBL" id="KAJ7023675.1"/>
    </source>
</evidence>
<dbReference type="Proteomes" id="UP001218188">
    <property type="component" value="Unassembled WGS sequence"/>
</dbReference>
<dbReference type="AlphaFoldDB" id="A0AAD6WST9"/>
<proteinExistence type="predicted"/>
<accession>A0AAD6WST9</accession>
<feature type="non-terminal residue" evidence="1">
    <location>
        <position position="1"/>
    </location>
</feature>
<organism evidence="1 2">
    <name type="scientific">Mycena alexandri</name>
    <dbReference type="NCBI Taxonomy" id="1745969"/>
    <lineage>
        <taxon>Eukaryota</taxon>
        <taxon>Fungi</taxon>
        <taxon>Dikarya</taxon>
        <taxon>Basidiomycota</taxon>
        <taxon>Agaricomycotina</taxon>
        <taxon>Agaricomycetes</taxon>
        <taxon>Agaricomycetidae</taxon>
        <taxon>Agaricales</taxon>
        <taxon>Marasmiineae</taxon>
        <taxon>Mycenaceae</taxon>
        <taxon>Mycena</taxon>
    </lineage>
</organism>
<evidence type="ECO:0000313" key="2">
    <source>
        <dbReference type="Proteomes" id="UP001218188"/>
    </source>
</evidence>
<sequence>PVCVLTPFRSSLVPEMRLQRAVGIYRAFDSEKLRLTPSCFAFSTIFPFPTAWVVKLVPNPCTTNGTSN</sequence>
<reference evidence="1" key="1">
    <citation type="submission" date="2023-03" db="EMBL/GenBank/DDBJ databases">
        <title>Massive genome expansion in bonnet fungi (Mycena s.s.) driven by repeated elements and novel gene families across ecological guilds.</title>
        <authorList>
            <consortium name="Lawrence Berkeley National Laboratory"/>
            <person name="Harder C.B."/>
            <person name="Miyauchi S."/>
            <person name="Viragh M."/>
            <person name="Kuo A."/>
            <person name="Thoen E."/>
            <person name="Andreopoulos B."/>
            <person name="Lu D."/>
            <person name="Skrede I."/>
            <person name="Drula E."/>
            <person name="Henrissat B."/>
            <person name="Morin E."/>
            <person name="Kohler A."/>
            <person name="Barry K."/>
            <person name="LaButti K."/>
            <person name="Morin E."/>
            <person name="Salamov A."/>
            <person name="Lipzen A."/>
            <person name="Mereny Z."/>
            <person name="Hegedus B."/>
            <person name="Baldrian P."/>
            <person name="Stursova M."/>
            <person name="Weitz H."/>
            <person name="Taylor A."/>
            <person name="Grigoriev I.V."/>
            <person name="Nagy L.G."/>
            <person name="Martin F."/>
            <person name="Kauserud H."/>
        </authorList>
    </citation>
    <scope>NUCLEOTIDE SEQUENCE</scope>
    <source>
        <strain evidence="1">CBHHK200</strain>
    </source>
</reference>
<gene>
    <name evidence="1" type="ORF">C8F04DRAFT_926735</name>
</gene>
<comment type="caution">
    <text evidence="1">The sequence shown here is derived from an EMBL/GenBank/DDBJ whole genome shotgun (WGS) entry which is preliminary data.</text>
</comment>
<dbReference type="EMBL" id="JARJCM010000184">
    <property type="protein sequence ID" value="KAJ7023675.1"/>
    <property type="molecule type" value="Genomic_DNA"/>
</dbReference>
<name>A0AAD6WST9_9AGAR</name>
<feature type="non-terminal residue" evidence="1">
    <location>
        <position position="68"/>
    </location>
</feature>